<gene>
    <name evidence="1" type="ORF">SMN809_LOCUS56824</name>
</gene>
<dbReference type="EMBL" id="CAJOBI010205065">
    <property type="protein sequence ID" value="CAF5002624.1"/>
    <property type="molecule type" value="Genomic_DNA"/>
</dbReference>
<dbReference type="Proteomes" id="UP000676336">
    <property type="component" value="Unassembled WGS sequence"/>
</dbReference>
<organism evidence="1 2">
    <name type="scientific">Rotaria magnacalcarata</name>
    <dbReference type="NCBI Taxonomy" id="392030"/>
    <lineage>
        <taxon>Eukaryota</taxon>
        <taxon>Metazoa</taxon>
        <taxon>Spiralia</taxon>
        <taxon>Gnathifera</taxon>
        <taxon>Rotifera</taxon>
        <taxon>Eurotatoria</taxon>
        <taxon>Bdelloidea</taxon>
        <taxon>Philodinida</taxon>
        <taxon>Philodinidae</taxon>
        <taxon>Rotaria</taxon>
    </lineage>
</organism>
<name>A0A8S3DUW2_9BILA</name>
<comment type="caution">
    <text evidence="1">The sequence shown here is derived from an EMBL/GenBank/DDBJ whole genome shotgun (WGS) entry which is preliminary data.</text>
</comment>
<protein>
    <submittedName>
        <fullName evidence="1">Uncharacterized protein</fullName>
    </submittedName>
</protein>
<reference evidence="1" key="1">
    <citation type="submission" date="2021-02" db="EMBL/GenBank/DDBJ databases">
        <authorList>
            <person name="Nowell W R."/>
        </authorList>
    </citation>
    <scope>NUCLEOTIDE SEQUENCE</scope>
</reference>
<feature type="non-terminal residue" evidence="1">
    <location>
        <position position="1"/>
    </location>
</feature>
<sequence length="29" mass="3152">VIYNNDASQASFTDIPVPLSLINVTESDE</sequence>
<dbReference type="AlphaFoldDB" id="A0A8S3DUW2"/>
<proteinExistence type="predicted"/>
<accession>A0A8S3DUW2</accession>
<evidence type="ECO:0000313" key="2">
    <source>
        <dbReference type="Proteomes" id="UP000676336"/>
    </source>
</evidence>
<evidence type="ECO:0000313" key="1">
    <source>
        <dbReference type="EMBL" id="CAF5002624.1"/>
    </source>
</evidence>